<reference evidence="3 4" key="1">
    <citation type="submission" date="2022-05" db="EMBL/GenBank/DDBJ databases">
        <title>A multi-omics perspective on studying reproductive biology in Daphnia sinensis.</title>
        <authorList>
            <person name="Jia J."/>
        </authorList>
    </citation>
    <scope>NUCLEOTIDE SEQUENCE [LARGE SCALE GENOMIC DNA]</scope>
    <source>
        <strain evidence="3 4">WSL</strain>
    </source>
</reference>
<gene>
    <name evidence="3" type="ORF">GHT06_011043</name>
</gene>
<evidence type="ECO:0000256" key="1">
    <source>
        <dbReference type="SAM" id="MobiDB-lite"/>
    </source>
</evidence>
<dbReference type="Proteomes" id="UP000820818">
    <property type="component" value="Linkage Group LG2"/>
</dbReference>
<name>A0AAD5Q100_9CRUS</name>
<organism evidence="3 4">
    <name type="scientific">Daphnia sinensis</name>
    <dbReference type="NCBI Taxonomy" id="1820382"/>
    <lineage>
        <taxon>Eukaryota</taxon>
        <taxon>Metazoa</taxon>
        <taxon>Ecdysozoa</taxon>
        <taxon>Arthropoda</taxon>
        <taxon>Crustacea</taxon>
        <taxon>Branchiopoda</taxon>
        <taxon>Diplostraca</taxon>
        <taxon>Cladocera</taxon>
        <taxon>Anomopoda</taxon>
        <taxon>Daphniidae</taxon>
        <taxon>Daphnia</taxon>
        <taxon>Daphnia similis group</taxon>
    </lineage>
</organism>
<sequence length="151" mass="16679">MIKLTILLVCLVLAYAKPQRPGFYIPAEYSQYEGVHPYYVRVMQPLLRPASGFPTMTANTAPNPSYPTVVRLPSLPNRRQFRLPVGAYYLLPANAVRSRHDLPINAAHKLFHPMSLPLAVGPQARPSIVAAEDDGECQDDSPAISPSKDVE</sequence>
<feature type="chain" id="PRO_5042248666" evidence="2">
    <location>
        <begin position="17"/>
        <end position="151"/>
    </location>
</feature>
<evidence type="ECO:0000313" key="3">
    <source>
        <dbReference type="EMBL" id="KAI9563579.1"/>
    </source>
</evidence>
<feature type="signal peptide" evidence="2">
    <location>
        <begin position="1"/>
        <end position="16"/>
    </location>
</feature>
<feature type="region of interest" description="Disordered" evidence="1">
    <location>
        <begin position="127"/>
        <end position="151"/>
    </location>
</feature>
<dbReference type="EMBL" id="WJBH02000002">
    <property type="protein sequence ID" value="KAI9563579.1"/>
    <property type="molecule type" value="Genomic_DNA"/>
</dbReference>
<keyword evidence="2" id="KW-0732">Signal</keyword>
<protein>
    <submittedName>
        <fullName evidence="3">Uncharacterized protein</fullName>
    </submittedName>
</protein>
<accession>A0AAD5Q100</accession>
<comment type="caution">
    <text evidence="3">The sequence shown here is derived from an EMBL/GenBank/DDBJ whole genome shotgun (WGS) entry which is preliminary data.</text>
</comment>
<evidence type="ECO:0000256" key="2">
    <source>
        <dbReference type="SAM" id="SignalP"/>
    </source>
</evidence>
<dbReference type="AlphaFoldDB" id="A0AAD5Q100"/>
<evidence type="ECO:0000313" key="4">
    <source>
        <dbReference type="Proteomes" id="UP000820818"/>
    </source>
</evidence>
<proteinExistence type="predicted"/>
<keyword evidence="4" id="KW-1185">Reference proteome</keyword>